<dbReference type="InterPro" id="IPR036388">
    <property type="entry name" value="WH-like_DNA-bd_sf"/>
</dbReference>
<dbReference type="HOGENOM" id="CLU_017584_0_1_9"/>
<evidence type="ECO:0000256" key="3">
    <source>
        <dbReference type="ARBA" id="ARBA00023015"/>
    </source>
</evidence>
<dbReference type="InterPro" id="IPR004839">
    <property type="entry name" value="Aminotransferase_I/II_large"/>
</dbReference>
<dbReference type="AlphaFoldDB" id="V2Y6I6"/>
<dbReference type="CDD" id="cd07377">
    <property type="entry name" value="WHTH_GntR"/>
    <property type="match status" value="1"/>
</dbReference>
<evidence type="ECO:0000313" key="7">
    <source>
        <dbReference type="EMBL" id="ESL03697.1"/>
    </source>
</evidence>
<evidence type="ECO:0000256" key="5">
    <source>
        <dbReference type="ARBA" id="ARBA00023163"/>
    </source>
</evidence>
<comment type="similarity">
    <text evidence="1">In the C-terminal section; belongs to the class-I pyridoxal-phosphate-dependent aminotransferase family.</text>
</comment>
<dbReference type="InterPro" id="IPR036390">
    <property type="entry name" value="WH_DNA-bd_sf"/>
</dbReference>
<keyword evidence="5" id="KW-0804">Transcription</keyword>
<dbReference type="STRING" id="592026.GCWU0000282_000862"/>
<dbReference type="GO" id="GO:0003677">
    <property type="term" value="F:DNA binding"/>
    <property type="evidence" value="ECO:0007669"/>
    <property type="project" value="UniProtKB-KW"/>
</dbReference>
<name>V2Y6I6_9FIRM</name>
<dbReference type="SUPFAM" id="SSF53383">
    <property type="entry name" value="PLP-dependent transferases"/>
    <property type="match status" value="1"/>
</dbReference>
<comment type="caution">
    <text evidence="7">The sequence shown here is derived from an EMBL/GenBank/DDBJ whole genome shotgun (WGS) entry which is preliminary data.</text>
</comment>
<dbReference type="Gene3D" id="1.10.10.10">
    <property type="entry name" value="Winged helix-like DNA-binding domain superfamily/Winged helix DNA-binding domain"/>
    <property type="match status" value="1"/>
</dbReference>
<protein>
    <submittedName>
        <fullName evidence="7">Putative HTH-type transcriptional regulatory protein GabR</fullName>
    </submittedName>
</protein>
<dbReference type="OrthoDB" id="9808770at2"/>
<keyword evidence="8" id="KW-1185">Reference proteome</keyword>
<dbReference type="CDD" id="cd00609">
    <property type="entry name" value="AAT_like"/>
    <property type="match status" value="1"/>
</dbReference>
<keyword evidence="3" id="KW-0805">Transcription regulation</keyword>
<dbReference type="InterPro" id="IPR000524">
    <property type="entry name" value="Tscrpt_reg_HTH_GntR"/>
</dbReference>
<dbReference type="Gene3D" id="3.40.640.10">
    <property type="entry name" value="Type I PLP-dependent aspartate aminotransferase-like (Major domain)"/>
    <property type="match status" value="1"/>
</dbReference>
<keyword evidence="2" id="KW-0663">Pyridoxal phosphate</keyword>
<evidence type="ECO:0000256" key="2">
    <source>
        <dbReference type="ARBA" id="ARBA00022898"/>
    </source>
</evidence>
<evidence type="ECO:0000259" key="6">
    <source>
        <dbReference type="PROSITE" id="PS50949"/>
    </source>
</evidence>
<dbReference type="Pfam" id="PF00392">
    <property type="entry name" value="GntR"/>
    <property type="match status" value="1"/>
</dbReference>
<proteinExistence type="inferred from homology"/>
<accession>V2Y6I6</accession>
<dbReference type="Proteomes" id="UP000018227">
    <property type="component" value="Unassembled WGS sequence"/>
</dbReference>
<dbReference type="eggNOG" id="COG1167">
    <property type="taxonomic scope" value="Bacteria"/>
</dbReference>
<dbReference type="SUPFAM" id="SSF46785">
    <property type="entry name" value="Winged helix' DNA-binding domain"/>
    <property type="match status" value="1"/>
</dbReference>
<dbReference type="PANTHER" id="PTHR46577">
    <property type="entry name" value="HTH-TYPE TRANSCRIPTIONAL REGULATORY PROTEIN GABR"/>
    <property type="match status" value="1"/>
</dbReference>
<dbReference type="SMART" id="SM00345">
    <property type="entry name" value="HTH_GNTR"/>
    <property type="match status" value="1"/>
</dbReference>
<keyword evidence="4" id="KW-0238">DNA-binding</keyword>
<evidence type="ECO:0000256" key="1">
    <source>
        <dbReference type="ARBA" id="ARBA00005384"/>
    </source>
</evidence>
<evidence type="ECO:0000313" key="8">
    <source>
        <dbReference type="Proteomes" id="UP000018227"/>
    </source>
</evidence>
<feature type="domain" description="HTH gntR-type" evidence="6">
    <location>
        <begin position="18"/>
        <end position="86"/>
    </location>
</feature>
<dbReference type="InterPro" id="IPR015421">
    <property type="entry name" value="PyrdxlP-dep_Trfase_major"/>
</dbReference>
<dbReference type="PRINTS" id="PR00035">
    <property type="entry name" value="HTHGNTR"/>
</dbReference>
<gene>
    <name evidence="7" type="ORF">GCWU0000282_000862</name>
</gene>
<dbReference type="PANTHER" id="PTHR46577:SF1">
    <property type="entry name" value="HTH-TYPE TRANSCRIPTIONAL REGULATORY PROTEIN GABR"/>
    <property type="match status" value="1"/>
</dbReference>
<organism evidence="7 8">
    <name type="scientific">Catonella morbi ATCC 51271</name>
    <dbReference type="NCBI Taxonomy" id="592026"/>
    <lineage>
        <taxon>Bacteria</taxon>
        <taxon>Bacillati</taxon>
        <taxon>Bacillota</taxon>
        <taxon>Clostridia</taxon>
        <taxon>Lachnospirales</taxon>
        <taxon>Lachnospiraceae</taxon>
        <taxon>Catonella</taxon>
    </lineage>
</organism>
<dbReference type="InterPro" id="IPR015424">
    <property type="entry name" value="PyrdxlP-dep_Trfase"/>
</dbReference>
<dbReference type="GO" id="GO:0030170">
    <property type="term" value="F:pyridoxal phosphate binding"/>
    <property type="evidence" value="ECO:0007669"/>
    <property type="project" value="InterPro"/>
</dbReference>
<reference evidence="7 8" key="1">
    <citation type="submission" date="2013-06" db="EMBL/GenBank/DDBJ databases">
        <authorList>
            <person name="Weinstock G."/>
            <person name="Sodergren E."/>
            <person name="Clifton S."/>
            <person name="Fulton L."/>
            <person name="Fulton B."/>
            <person name="Courtney L."/>
            <person name="Fronick C."/>
            <person name="Harrison M."/>
            <person name="Strong C."/>
            <person name="Farmer C."/>
            <person name="Delahaunty K."/>
            <person name="Markovic C."/>
            <person name="Hall O."/>
            <person name="Minx P."/>
            <person name="Tomlinson C."/>
            <person name="Mitreva M."/>
            <person name="Nelson J."/>
            <person name="Hou S."/>
            <person name="Wollam A."/>
            <person name="Pepin K.H."/>
            <person name="Johnson M."/>
            <person name="Bhonagiri V."/>
            <person name="Nash W.E."/>
            <person name="Warren W."/>
            <person name="Chinwalla A."/>
            <person name="Mardis E.R."/>
            <person name="Wilson R.K."/>
        </authorList>
    </citation>
    <scope>NUCLEOTIDE SEQUENCE [LARGE SCALE GENOMIC DNA]</scope>
    <source>
        <strain evidence="7 8">ATCC 51271</strain>
    </source>
</reference>
<dbReference type="Pfam" id="PF00155">
    <property type="entry name" value="Aminotran_1_2"/>
    <property type="match status" value="1"/>
</dbReference>
<evidence type="ECO:0000256" key="4">
    <source>
        <dbReference type="ARBA" id="ARBA00023125"/>
    </source>
</evidence>
<dbReference type="PROSITE" id="PS50949">
    <property type="entry name" value="HTH_GNTR"/>
    <property type="match status" value="1"/>
</dbReference>
<sequence>MIRGENMLTVELDHKSKIPLYEQLYRKIRSLISEGELADGQRLPSERGLASNLQISRNTVTLAYEQLYAEGYVDARPQSGYYVNKIDRVNNEGSLNFSDIKNEESSLNKEYEYDFSPFSLCKESFPYKMWDRLYRQCLRDGGEELFNLGERQGDLKLRQSIARYLFGYRGLVIKPENMIIGAGTGYLLQILEHLLDEKCCFAMENPTYMQAYKIFSSLNRKIEPINLDESGLKVNELYNTEAKVVYLTPAHQFPTGVVMPIARRKELLGWASKEKDRYLIEDDHDSEFRYKGLPIPPMKAIDTQDKVIYLGTFSRTIAPAIRIGFMVLPDALLEVYRKKLSFLACPVPRIEQAVLTEFITGGHYERHINKTRKIYKTRHDSLIIALRGFGDKVSFIAENAGMHLAVSFNLEITEEELIEQAESVGIKMVGLSNHRIDRVDGREKSPIILIGYGNISENKIKEGMKILRKKLIDL</sequence>
<dbReference type="InterPro" id="IPR051446">
    <property type="entry name" value="HTH_trans_reg/aminotransferase"/>
</dbReference>
<dbReference type="GO" id="GO:0003700">
    <property type="term" value="F:DNA-binding transcription factor activity"/>
    <property type="evidence" value="ECO:0007669"/>
    <property type="project" value="InterPro"/>
</dbReference>
<dbReference type="EMBL" id="ACIL03000007">
    <property type="protein sequence ID" value="ESL03697.1"/>
    <property type="molecule type" value="Genomic_DNA"/>
</dbReference>